<dbReference type="PATRIC" id="fig|1227483.3.peg.35"/>
<evidence type="ECO:0000256" key="1">
    <source>
        <dbReference type="SAM" id="MobiDB-lite"/>
    </source>
</evidence>
<reference evidence="2 3" key="1">
    <citation type="journal article" date="2014" name="PLoS Genet.">
        <title>Phylogenetically driven sequencing of extremely halophilic archaea reveals strategies for static and dynamic osmo-response.</title>
        <authorList>
            <person name="Becker E.A."/>
            <person name="Seitzer P.M."/>
            <person name="Tritt A."/>
            <person name="Larsen D."/>
            <person name="Krusor M."/>
            <person name="Yao A.I."/>
            <person name="Wu D."/>
            <person name="Madern D."/>
            <person name="Eisen J.A."/>
            <person name="Darling A.E."/>
            <person name="Facciotti M.T."/>
        </authorList>
    </citation>
    <scope>NUCLEOTIDE SEQUENCE [LARGE SCALE GENOMIC DNA]</scope>
    <source>
        <strain evidence="2 3">JCM 13561</strain>
    </source>
</reference>
<feature type="compositionally biased region" description="Basic and acidic residues" evidence="1">
    <location>
        <begin position="101"/>
        <end position="114"/>
    </location>
</feature>
<evidence type="ECO:0000313" key="3">
    <source>
        <dbReference type="Proteomes" id="UP000011581"/>
    </source>
</evidence>
<organism evidence="2 3">
    <name type="scientific">Halorubrum distributum JCM 13561</name>
    <dbReference type="NCBI Taxonomy" id="1227483"/>
    <lineage>
        <taxon>Archaea</taxon>
        <taxon>Methanobacteriati</taxon>
        <taxon>Methanobacteriota</taxon>
        <taxon>Stenosarchaea group</taxon>
        <taxon>Halobacteria</taxon>
        <taxon>Halobacteriales</taxon>
        <taxon>Haloferacaceae</taxon>
        <taxon>Halorubrum</taxon>
        <taxon>Halorubrum distributum group</taxon>
    </lineage>
</organism>
<feature type="region of interest" description="Disordered" evidence="1">
    <location>
        <begin position="235"/>
        <end position="254"/>
    </location>
</feature>
<dbReference type="Gene3D" id="3.40.50.300">
    <property type="entry name" value="P-loop containing nucleotide triphosphate hydrolases"/>
    <property type="match status" value="1"/>
</dbReference>
<feature type="region of interest" description="Disordered" evidence="1">
    <location>
        <begin position="96"/>
        <end position="117"/>
    </location>
</feature>
<accession>M0P5Q1</accession>
<dbReference type="EMBL" id="AOJF01000001">
    <property type="protein sequence ID" value="EMA65396.1"/>
    <property type="molecule type" value="Genomic_DNA"/>
</dbReference>
<dbReference type="AlphaFoldDB" id="M0P5Q1"/>
<gene>
    <name evidence="2" type="ORF">C470_00210</name>
</gene>
<evidence type="ECO:0000313" key="2">
    <source>
        <dbReference type="EMBL" id="EMA65396.1"/>
    </source>
</evidence>
<comment type="caution">
    <text evidence="2">The sequence shown here is derived from an EMBL/GenBank/DDBJ whole genome shotgun (WGS) entry which is preliminary data.</text>
</comment>
<sequence>MLLPSLGDGITLLDIEGGRGVPILQSLVLDHLLLHDGPAFWVDANGHATTTTLAQIAPSQRLLNRIHVARGFTAYQHYGAVCDLPSAVNKSIQMSTTDARAAGRGEPSRDEDTSPHTPALIVAPAVDAQYRADDTLGETHAKTLQARALARLATYAEGYDIPVLVTRNERNEFTESIATVAHHHLECEQTRMGPRVVGEDFETLVYPVDDGAYYQTTFAYWRQLLAARATQVGVEPTTSTPSTPTPEGVGTGVTADGETVAATADPLLDAWTATGTGGR</sequence>
<proteinExistence type="predicted"/>
<name>M0P5Q1_9EURY</name>
<protein>
    <submittedName>
        <fullName evidence="2">Uncharacterized protein</fullName>
    </submittedName>
</protein>
<dbReference type="InterPro" id="IPR027417">
    <property type="entry name" value="P-loop_NTPase"/>
</dbReference>
<dbReference type="Proteomes" id="UP000011581">
    <property type="component" value="Unassembled WGS sequence"/>
</dbReference>